<dbReference type="InterPro" id="IPR053145">
    <property type="entry name" value="AB_hydrolase_Est10"/>
</dbReference>
<gene>
    <name evidence="2" type="ORF">BJ122_11276</name>
</gene>
<dbReference type="OrthoDB" id="9809549at2"/>
<dbReference type="PANTHER" id="PTHR43265:SF1">
    <property type="entry name" value="ESTERASE ESTD"/>
    <property type="match status" value="1"/>
</dbReference>
<evidence type="ECO:0000313" key="2">
    <source>
        <dbReference type="EMBL" id="PYF02414.1"/>
    </source>
</evidence>
<keyword evidence="3" id="KW-1185">Reference proteome</keyword>
<dbReference type="EMBL" id="QJTI01000012">
    <property type="protein sequence ID" value="PYF02414.1"/>
    <property type="molecule type" value="Genomic_DNA"/>
</dbReference>
<dbReference type="Pfam" id="PF12697">
    <property type="entry name" value="Abhydrolase_6"/>
    <property type="match status" value="1"/>
</dbReference>
<accession>A0A318TCH1</accession>
<reference evidence="2 3" key="1">
    <citation type="submission" date="2018-06" db="EMBL/GenBank/DDBJ databases">
        <title>Genomic Encyclopedia of Archaeal and Bacterial Type Strains, Phase II (KMG-II): from individual species to whole genera.</title>
        <authorList>
            <person name="Goeker M."/>
        </authorList>
    </citation>
    <scope>NUCLEOTIDE SEQUENCE [LARGE SCALE GENOMIC DNA]</scope>
    <source>
        <strain evidence="2 3">JCM 11668</strain>
    </source>
</reference>
<name>A0A318TCH1_9BRAD</name>
<feature type="domain" description="AB hydrolase-1" evidence="1">
    <location>
        <begin position="62"/>
        <end position="273"/>
    </location>
</feature>
<organism evidence="2 3">
    <name type="scientific">Rhodopseudomonas faecalis</name>
    <dbReference type="NCBI Taxonomy" id="99655"/>
    <lineage>
        <taxon>Bacteria</taxon>
        <taxon>Pseudomonadati</taxon>
        <taxon>Pseudomonadota</taxon>
        <taxon>Alphaproteobacteria</taxon>
        <taxon>Hyphomicrobiales</taxon>
        <taxon>Nitrobacteraceae</taxon>
        <taxon>Rhodopseudomonas</taxon>
    </lineage>
</organism>
<dbReference type="AlphaFoldDB" id="A0A318TCH1"/>
<dbReference type="Proteomes" id="UP000248148">
    <property type="component" value="Unassembled WGS sequence"/>
</dbReference>
<dbReference type="InterPro" id="IPR029058">
    <property type="entry name" value="AB_hydrolase_fold"/>
</dbReference>
<comment type="caution">
    <text evidence="2">The sequence shown here is derived from an EMBL/GenBank/DDBJ whole genome shotgun (WGS) entry which is preliminary data.</text>
</comment>
<dbReference type="SUPFAM" id="SSF53474">
    <property type="entry name" value="alpha/beta-Hydrolases"/>
    <property type="match status" value="1"/>
</dbReference>
<dbReference type="PANTHER" id="PTHR43265">
    <property type="entry name" value="ESTERASE ESTD"/>
    <property type="match status" value="1"/>
</dbReference>
<sequence>MAALSASLAVAEARESVVRIGAIDAVLHLPEGARQPIALLIAGSGPTDRDGNGPRLSPATLKKLAAALAARGIASLRYDKRGAGPWKSEFGRLEGFRFSHFVDDAAALLRFVTEDGRFGSIAVIGHSEGGLVAMLAAQRVAVARVVLLTTAGRRQGDLLKAQLQRQLAPPAYAPIAAAIDAIMAGRIVDPPPPGLSIPAAMQPAFASAFAEDPIKPLTELGQPVLIVGGGRDRQVDRQDFEKLTAARPSARQLWLPRMNHVLVEVGDDDDDLASYTQPERELADGLVDAIAAFITADRQ</sequence>
<evidence type="ECO:0000259" key="1">
    <source>
        <dbReference type="Pfam" id="PF12697"/>
    </source>
</evidence>
<protein>
    <recommendedName>
        <fullName evidence="1">AB hydrolase-1 domain-containing protein</fullName>
    </recommendedName>
</protein>
<dbReference type="InterPro" id="IPR000073">
    <property type="entry name" value="AB_hydrolase_1"/>
</dbReference>
<dbReference type="GO" id="GO:0052689">
    <property type="term" value="F:carboxylic ester hydrolase activity"/>
    <property type="evidence" value="ECO:0007669"/>
    <property type="project" value="TreeGrafter"/>
</dbReference>
<proteinExistence type="predicted"/>
<dbReference type="Gene3D" id="3.40.50.1820">
    <property type="entry name" value="alpha/beta hydrolase"/>
    <property type="match status" value="1"/>
</dbReference>
<evidence type="ECO:0000313" key="3">
    <source>
        <dbReference type="Proteomes" id="UP000248148"/>
    </source>
</evidence>